<accession>A0A4R4AVB4</accession>
<dbReference type="AlphaFoldDB" id="A0A4R4AVB4"/>
<sequence length="44" mass="4928">MKKSLLIFAIVTGFLSFSFSNTTNLQSVSKEKVDFVQYAHGETI</sequence>
<organism evidence="2 3">
    <name type="scientific">Bacillus thuringiensis</name>
    <dbReference type="NCBI Taxonomy" id="1428"/>
    <lineage>
        <taxon>Bacteria</taxon>
        <taxon>Bacillati</taxon>
        <taxon>Bacillota</taxon>
        <taxon>Bacilli</taxon>
        <taxon>Bacillales</taxon>
        <taxon>Bacillaceae</taxon>
        <taxon>Bacillus</taxon>
        <taxon>Bacillus cereus group</taxon>
    </lineage>
</organism>
<evidence type="ECO:0008006" key="4">
    <source>
        <dbReference type="Google" id="ProtNLM"/>
    </source>
</evidence>
<dbReference type="Proteomes" id="UP000295285">
    <property type="component" value="Unassembled WGS sequence"/>
</dbReference>
<evidence type="ECO:0000313" key="3">
    <source>
        <dbReference type="Proteomes" id="UP000295285"/>
    </source>
</evidence>
<gene>
    <name evidence="2" type="ORF">EC910_14213</name>
</gene>
<dbReference type="EMBL" id="SMDG01000042">
    <property type="protein sequence ID" value="TCW44181.1"/>
    <property type="molecule type" value="Genomic_DNA"/>
</dbReference>
<protein>
    <recommendedName>
        <fullName evidence="4">PhrD</fullName>
    </recommendedName>
</protein>
<evidence type="ECO:0000313" key="2">
    <source>
        <dbReference type="EMBL" id="TCW44181.1"/>
    </source>
</evidence>
<name>A0A4R4AVB4_BACTU</name>
<comment type="caution">
    <text evidence="2">The sequence shown here is derived from an EMBL/GenBank/DDBJ whole genome shotgun (WGS) entry which is preliminary data.</text>
</comment>
<feature type="signal peptide" evidence="1">
    <location>
        <begin position="1"/>
        <end position="20"/>
    </location>
</feature>
<dbReference type="RefSeq" id="WP_000749282.1">
    <property type="nucleotide sequence ID" value="NZ_CP014852.1"/>
</dbReference>
<evidence type="ECO:0000256" key="1">
    <source>
        <dbReference type="SAM" id="SignalP"/>
    </source>
</evidence>
<feature type="chain" id="PRO_5038646368" description="PhrD" evidence="1">
    <location>
        <begin position="21"/>
        <end position="44"/>
    </location>
</feature>
<proteinExistence type="predicted"/>
<reference evidence="2 3" key="1">
    <citation type="submission" date="2019-03" db="EMBL/GenBank/DDBJ databases">
        <title>Above-ground endophytic microbial communities from plants in different locations in the United States.</title>
        <authorList>
            <person name="Frank C."/>
        </authorList>
    </citation>
    <scope>NUCLEOTIDE SEQUENCE [LARGE SCALE GENOMIC DNA]</scope>
    <source>
        <strain evidence="2 3">LP_2_YM</strain>
    </source>
</reference>
<keyword evidence="1" id="KW-0732">Signal</keyword>